<dbReference type="STRING" id="698762.SAMN00808754_1288"/>
<evidence type="ECO:0000256" key="1">
    <source>
        <dbReference type="SAM" id="Coils"/>
    </source>
</evidence>
<dbReference type="Gene3D" id="4.10.280.10">
    <property type="entry name" value="Helix-loop-helix DNA-binding domain"/>
    <property type="match status" value="1"/>
</dbReference>
<evidence type="ECO:0000313" key="3">
    <source>
        <dbReference type="Proteomes" id="UP000192569"/>
    </source>
</evidence>
<dbReference type="RefSeq" id="WP_157109794.1">
    <property type="nucleotide sequence ID" value="NZ_LT838272.1"/>
</dbReference>
<dbReference type="SUPFAM" id="SSF140500">
    <property type="entry name" value="BAS1536-like"/>
    <property type="match status" value="1"/>
</dbReference>
<dbReference type="InterPro" id="IPR037208">
    <property type="entry name" value="Spo0E-like_sf"/>
</dbReference>
<name>A0A1W1VQH6_9FIRM</name>
<dbReference type="GO" id="GO:0046983">
    <property type="term" value="F:protein dimerization activity"/>
    <property type="evidence" value="ECO:0007669"/>
    <property type="project" value="InterPro"/>
</dbReference>
<evidence type="ECO:0000313" key="2">
    <source>
        <dbReference type="EMBL" id="SMB95608.1"/>
    </source>
</evidence>
<proteinExistence type="predicted"/>
<organism evidence="2 3">
    <name type="scientific">Thermanaeromonas toyohensis ToBE</name>
    <dbReference type="NCBI Taxonomy" id="698762"/>
    <lineage>
        <taxon>Bacteria</taxon>
        <taxon>Bacillati</taxon>
        <taxon>Bacillota</taxon>
        <taxon>Clostridia</taxon>
        <taxon>Neomoorellales</taxon>
        <taxon>Neomoorellaceae</taxon>
        <taxon>Thermanaeromonas</taxon>
    </lineage>
</organism>
<sequence length="56" mass="6579">MNKANILAQEIEKLRRQLEDVLSRGSRVDSQEVANLSRQIDAMVVEYTRLQRKYSK</sequence>
<keyword evidence="3" id="KW-1185">Reference proteome</keyword>
<dbReference type="InterPro" id="IPR036638">
    <property type="entry name" value="HLH_DNA-bd_sf"/>
</dbReference>
<gene>
    <name evidence="2" type="ORF">SAMN00808754_1288</name>
</gene>
<dbReference type="GO" id="GO:0043937">
    <property type="term" value="P:regulation of sporulation"/>
    <property type="evidence" value="ECO:0007669"/>
    <property type="project" value="InterPro"/>
</dbReference>
<keyword evidence="1" id="KW-0175">Coiled coil</keyword>
<dbReference type="Proteomes" id="UP000192569">
    <property type="component" value="Chromosome I"/>
</dbReference>
<dbReference type="InterPro" id="IPR018540">
    <property type="entry name" value="Spo0E-like"/>
</dbReference>
<dbReference type="AlphaFoldDB" id="A0A1W1VQH6"/>
<accession>A0A1W1VQH6</accession>
<protein>
    <submittedName>
        <fullName evidence="2">Spo0E like sporulation regulatory protein</fullName>
    </submittedName>
</protein>
<feature type="coiled-coil region" evidence="1">
    <location>
        <begin position="1"/>
        <end position="53"/>
    </location>
</feature>
<reference evidence="2 3" key="1">
    <citation type="submission" date="2017-04" db="EMBL/GenBank/DDBJ databases">
        <authorList>
            <person name="Afonso C.L."/>
            <person name="Miller P.J."/>
            <person name="Scott M.A."/>
            <person name="Spackman E."/>
            <person name="Goraichik I."/>
            <person name="Dimitrov K.M."/>
            <person name="Suarez D.L."/>
            <person name="Swayne D.E."/>
        </authorList>
    </citation>
    <scope>NUCLEOTIDE SEQUENCE [LARGE SCALE GENOMIC DNA]</scope>
    <source>
        <strain evidence="2 3">ToBE</strain>
    </source>
</reference>
<dbReference type="EMBL" id="LT838272">
    <property type="protein sequence ID" value="SMB95608.1"/>
    <property type="molecule type" value="Genomic_DNA"/>
</dbReference>
<dbReference type="Pfam" id="PF09388">
    <property type="entry name" value="SpoOE-like"/>
    <property type="match status" value="1"/>
</dbReference>